<protein>
    <submittedName>
        <fullName evidence="1">Uncharacterized protein</fullName>
    </submittedName>
</protein>
<keyword evidence="2" id="KW-1185">Reference proteome</keyword>
<dbReference type="HOGENOM" id="CLU_1267565_0_0_1"/>
<dbReference type="Proteomes" id="UP000008063">
    <property type="component" value="Unassembled WGS sequence"/>
</dbReference>
<dbReference type="InParanoid" id="F8Q1A9"/>
<dbReference type="EMBL" id="GL945481">
    <property type="protein sequence ID" value="EGN98087.1"/>
    <property type="molecule type" value="Genomic_DNA"/>
</dbReference>
<name>F8Q1A9_SERL3</name>
<sequence length="218" mass="24473">MPKCRKYRMEKQRRVFLNIRFVIDTCPCYQSTLVHDTASSRHWGMLRCNPLLPKPILQVPNSGEDFGVVHSKNAATFKGLFPIKIEVAEEDGDVKAGPQGPQDILELALERDIESPVILQGMEIDAAFLLIPLDYSVPSMTSAQTLKRKLPEEPPTNFIDPANLKTIDPPLKNFHLLQAPADHSNQIPQSNVSVRTKLVLEALRKLLPPPNIYGLSKY</sequence>
<proteinExistence type="predicted"/>
<evidence type="ECO:0000313" key="2">
    <source>
        <dbReference type="Proteomes" id="UP000008063"/>
    </source>
</evidence>
<organism evidence="2">
    <name type="scientific">Serpula lacrymans var. lacrymans (strain S7.3)</name>
    <name type="common">Dry rot fungus</name>
    <dbReference type="NCBI Taxonomy" id="936435"/>
    <lineage>
        <taxon>Eukaryota</taxon>
        <taxon>Fungi</taxon>
        <taxon>Dikarya</taxon>
        <taxon>Basidiomycota</taxon>
        <taxon>Agaricomycotina</taxon>
        <taxon>Agaricomycetes</taxon>
        <taxon>Agaricomycetidae</taxon>
        <taxon>Boletales</taxon>
        <taxon>Coniophorineae</taxon>
        <taxon>Serpulaceae</taxon>
        <taxon>Serpula</taxon>
    </lineage>
</organism>
<dbReference type="AlphaFoldDB" id="F8Q1A9"/>
<gene>
    <name evidence="1" type="ORF">SERLA73DRAFT_153274</name>
</gene>
<accession>F8Q1A9</accession>
<evidence type="ECO:0000313" key="1">
    <source>
        <dbReference type="EMBL" id="EGN98087.1"/>
    </source>
</evidence>
<reference evidence="2" key="1">
    <citation type="journal article" date="2011" name="Science">
        <title>The plant cell wall-decomposing machinery underlies the functional diversity of forest fungi.</title>
        <authorList>
            <person name="Eastwood D.C."/>
            <person name="Floudas D."/>
            <person name="Binder M."/>
            <person name="Majcherczyk A."/>
            <person name="Schneider P."/>
            <person name="Aerts A."/>
            <person name="Asiegbu F.O."/>
            <person name="Baker S.E."/>
            <person name="Barry K."/>
            <person name="Bendiksby M."/>
            <person name="Blumentritt M."/>
            <person name="Coutinho P.M."/>
            <person name="Cullen D."/>
            <person name="de Vries R.P."/>
            <person name="Gathman A."/>
            <person name="Goodell B."/>
            <person name="Henrissat B."/>
            <person name="Ihrmark K."/>
            <person name="Kauserud H."/>
            <person name="Kohler A."/>
            <person name="LaButti K."/>
            <person name="Lapidus A."/>
            <person name="Lavin J.L."/>
            <person name="Lee Y.-H."/>
            <person name="Lindquist E."/>
            <person name="Lilly W."/>
            <person name="Lucas S."/>
            <person name="Morin E."/>
            <person name="Murat C."/>
            <person name="Oguiza J.A."/>
            <person name="Park J."/>
            <person name="Pisabarro A.G."/>
            <person name="Riley R."/>
            <person name="Rosling A."/>
            <person name="Salamov A."/>
            <person name="Schmidt O."/>
            <person name="Schmutz J."/>
            <person name="Skrede I."/>
            <person name="Stenlid J."/>
            <person name="Wiebenga A."/>
            <person name="Xie X."/>
            <person name="Kuees U."/>
            <person name="Hibbett D.S."/>
            <person name="Hoffmeister D."/>
            <person name="Hoegberg N."/>
            <person name="Martin F."/>
            <person name="Grigoriev I.V."/>
            <person name="Watkinson S.C."/>
        </authorList>
    </citation>
    <scope>NUCLEOTIDE SEQUENCE [LARGE SCALE GENOMIC DNA]</scope>
    <source>
        <strain evidence="2">strain S7.3</strain>
    </source>
</reference>